<dbReference type="EMBL" id="KV417644">
    <property type="protein sequence ID" value="KZP12631.1"/>
    <property type="molecule type" value="Genomic_DNA"/>
</dbReference>
<dbReference type="InterPro" id="IPR058503">
    <property type="entry name" value="DUF8190"/>
</dbReference>
<feature type="compositionally biased region" description="Basic and acidic residues" evidence="1">
    <location>
        <begin position="28"/>
        <end position="45"/>
    </location>
</feature>
<protein>
    <recommendedName>
        <fullName evidence="2">DUF8190 domain-containing protein</fullName>
    </recommendedName>
</protein>
<dbReference type="Pfam" id="PF26608">
    <property type="entry name" value="DUF8190"/>
    <property type="match status" value="1"/>
</dbReference>
<dbReference type="Proteomes" id="UP000076532">
    <property type="component" value="Unassembled WGS sequence"/>
</dbReference>
<evidence type="ECO:0000256" key="1">
    <source>
        <dbReference type="SAM" id="MobiDB-lite"/>
    </source>
</evidence>
<reference evidence="3 4" key="1">
    <citation type="journal article" date="2016" name="Mol. Biol. Evol.">
        <title>Comparative Genomics of Early-Diverging Mushroom-Forming Fungi Provides Insights into the Origins of Lignocellulose Decay Capabilities.</title>
        <authorList>
            <person name="Nagy L.G."/>
            <person name="Riley R."/>
            <person name="Tritt A."/>
            <person name="Adam C."/>
            <person name="Daum C."/>
            <person name="Floudas D."/>
            <person name="Sun H."/>
            <person name="Yadav J.S."/>
            <person name="Pangilinan J."/>
            <person name="Larsson K.H."/>
            <person name="Matsuura K."/>
            <person name="Barry K."/>
            <person name="Labutti K."/>
            <person name="Kuo R."/>
            <person name="Ohm R.A."/>
            <person name="Bhattacharya S.S."/>
            <person name="Shirouzu T."/>
            <person name="Yoshinaga Y."/>
            <person name="Martin F.M."/>
            <person name="Grigoriev I.V."/>
            <person name="Hibbett D.S."/>
        </authorList>
    </citation>
    <scope>NUCLEOTIDE SEQUENCE [LARGE SCALE GENOMIC DNA]</scope>
    <source>
        <strain evidence="3 4">CBS 109695</strain>
    </source>
</reference>
<evidence type="ECO:0000313" key="4">
    <source>
        <dbReference type="Proteomes" id="UP000076532"/>
    </source>
</evidence>
<evidence type="ECO:0000259" key="2">
    <source>
        <dbReference type="Pfam" id="PF26608"/>
    </source>
</evidence>
<keyword evidence="4" id="KW-1185">Reference proteome</keyword>
<sequence length="1361" mass="154026">MSSEFVNPDLRDLHVLPEPPLPEIEDGPDSHDEYDDVPRTRDIDASHSPLALGDVPDALLVDDAARQPLILDSLRDSAGDPDRSASRYEDLPVRRVPLSRFQDIMEMNRLENAVRLLRSRHEIFVDEKYSYDALDRDIAYDASHHYLDFLMVLSSRVGFDAFLPKSPNDLTFIFNLDLHQPHRPLNIKHSDLGFPLDRNALYIGRSRGKDLVYLVMAPDSFVNEEELDDDAQENLPSPSSGRVRTNMTGRHYFMLVMFMAYVFQKHFPRHDIYCHEDYPNIDQNAWRNVRNSTNILNRPHREFSHRELKAYSSKFRLEWPGWVDDAPDLWKVDLFIVKHSPLSLLIRYGQDELIGDPDTLAEDAASWDLERDTRYCRSMWVAIATHLSAKKVDRWRPIPNYRLEQRGPLYDRLDAVDREPVVLQDLALLDEDGDEIPIFTQDGRQVPRREPLSKASRGPCSILMDFTNVRDLFVDPQDEDFPAELRGSPPPVVVVNAFRQGFLHSVGHLQVNAVPFPMVPLIADINTAVAIDAAPSDHDDDSDDDRDDEHVPLPMNAVSGIDCQMYNAVMHRVRGTAGTHDAQRGDVTAAFAGSYSEGATQKRRATRLRNSCANRLPHENFSLLIDHDELDTSLRMECVHRIDLTMLRPERRSGSCVYLYIICPLAGTWTEPRMFAYLKDHLVVLRPNVYPQCLEWTTFPITSFIERLWDTQLPLMQKGLHVSPYVLEMTSVLERTLNVAHTGNVGVIATTLMDRLYVGRSLVDHGSPTFHECVKMDMSSSDPIRVPDILWPRHSASREPFTASRRSQIFNYGVDHWETYSAIFRMKFLTVSMPKDWHPKFKDWTRRSLLAAHIAVTAYLADIRSNISALVQPVIDEALASDYVEDVEAGRERKHFLTVWCRAEFPLGFGEHVYPALLRSLAPEGSPPSLPLGDKRSLSTLQLASLICNMVRPVTPLPLQAPLFAKSRSLTIFRVAIPYMYHQAKQNGAPGPSDFVAYALAQVLDDNQVAHVPWSPPAPPDVVGRPVRKVDFSFWRRTSKSEEIGHRALMKVVDAQEHTALTDQHNARELARRDAKAPWAIHPMTIGELAGVLHKVVLPTDFSRAHASLSPNDGYISETYDWVLTHYDGAKPVHRFALLVAHMFSRMAPNLGHPPMPPAVLAMRGKSAQITAAVRRSPWTFEDRRGVTATEPFMVMLTTTIIALTEDNSPLRRYMRKNGNSLGEWTAKHGNKLINAFNLVRIGVGEAHAPAIYKSPKYGYSDSWTMKEEPEVTAFAKRFLTLMAAKPYGPYEATKFVFGVAAADALALDSFTGSAQYAAPPPLQQSGAKRSHTEALDSDDQSIPLDQISRPSSSKRPRRRV</sequence>
<gene>
    <name evidence="3" type="ORF">FIBSPDRAFT_961212</name>
</gene>
<dbReference type="OrthoDB" id="2736611at2759"/>
<feature type="region of interest" description="Disordered" evidence="1">
    <location>
        <begin position="1"/>
        <end position="49"/>
    </location>
</feature>
<name>A0A166BGT7_9AGAM</name>
<evidence type="ECO:0000313" key="3">
    <source>
        <dbReference type="EMBL" id="KZP12631.1"/>
    </source>
</evidence>
<feature type="domain" description="DUF8190" evidence="2">
    <location>
        <begin position="172"/>
        <end position="293"/>
    </location>
</feature>
<dbReference type="STRING" id="436010.A0A166BGT7"/>
<feature type="region of interest" description="Disordered" evidence="1">
    <location>
        <begin position="1318"/>
        <end position="1361"/>
    </location>
</feature>
<accession>A0A166BGT7</accession>
<proteinExistence type="predicted"/>
<organism evidence="3 4">
    <name type="scientific">Athelia psychrophila</name>
    <dbReference type="NCBI Taxonomy" id="1759441"/>
    <lineage>
        <taxon>Eukaryota</taxon>
        <taxon>Fungi</taxon>
        <taxon>Dikarya</taxon>
        <taxon>Basidiomycota</taxon>
        <taxon>Agaricomycotina</taxon>
        <taxon>Agaricomycetes</taxon>
        <taxon>Agaricomycetidae</taxon>
        <taxon>Atheliales</taxon>
        <taxon>Atheliaceae</taxon>
        <taxon>Athelia</taxon>
    </lineage>
</organism>